<evidence type="ECO:0000256" key="5">
    <source>
        <dbReference type="ARBA" id="ARBA00023027"/>
    </source>
</evidence>
<dbReference type="Proteomes" id="UP000235116">
    <property type="component" value="Chromosome"/>
</dbReference>
<keyword evidence="8" id="KW-1185">Reference proteome</keyword>
<dbReference type="Gene3D" id="3.50.50.100">
    <property type="match status" value="1"/>
</dbReference>
<keyword evidence="2" id="KW-0285">Flavoprotein</keyword>
<sequence length="432" mass="47589">MNTHRIVIVGGGAGGLELATLLGNKAGKRGSADITLVDANMTHLWKPRLHEVAAGVLNADVDELNYVAHAQRHHFKFIMGRMSGLDREQKHLILEPHVEGDEQILPQRALPYDTLVIAIGSNTNDFGTTGAAEHCIFLDKRAAAEAFHRKFLNEYLKASQDPSAEPKHCNIAIVGAGATGVELAAELNHSAHELVEYGFDQIKPENLTITIIEAANRVLPVLSEKASAAILRQLKELNIEVLTNEMVTEITADGLHTKSGKFVPAFLKVWSAGIKAPEFLNGIAGLESNRINQLVVRDTLQTTQDENIFAFGDCAQCPRQDAETPVPPRAQSAHQQALLLSKSLQRRMAGKPLLKFVYQDKGSLISLSRNGSVGNIMGNLSKDFTFEGKLARVMYITLYRMHQFTLHGVFRTLLLIVRDRINRRASPTLKLH</sequence>
<dbReference type="InterPro" id="IPR045024">
    <property type="entry name" value="NDH-2"/>
</dbReference>
<evidence type="ECO:0000313" key="7">
    <source>
        <dbReference type="EMBL" id="AUM12095.1"/>
    </source>
</evidence>
<dbReference type="Pfam" id="PF07992">
    <property type="entry name" value="Pyr_redox_2"/>
    <property type="match status" value="1"/>
</dbReference>
<dbReference type="OrthoDB" id="9781621at2"/>
<dbReference type="GO" id="GO:0003954">
    <property type="term" value="F:NADH dehydrogenase activity"/>
    <property type="evidence" value="ECO:0007669"/>
    <property type="project" value="InterPro"/>
</dbReference>
<reference evidence="8" key="1">
    <citation type="submission" date="2017-08" db="EMBL/GenBank/DDBJ databases">
        <title>Direct submision.</title>
        <authorList>
            <person name="Kim S.-J."/>
            <person name="Rhee S.-K."/>
        </authorList>
    </citation>
    <scope>NUCLEOTIDE SEQUENCE [LARGE SCALE GENOMIC DNA]</scope>
    <source>
        <strain evidence="8">GI5</strain>
    </source>
</reference>
<dbReference type="EMBL" id="CP022684">
    <property type="protein sequence ID" value="AUM12095.1"/>
    <property type="molecule type" value="Genomic_DNA"/>
</dbReference>
<dbReference type="PANTHER" id="PTHR43706:SF9">
    <property type="entry name" value="TYPE II NADH:QUINONE OXIDOREDUCTASE"/>
    <property type="match status" value="1"/>
</dbReference>
<gene>
    <name evidence="7" type="ORF">Kalk_06580</name>
</gene>
<dbReference type="PRINTS" id="PR00411">
    <property type="entry name" value="PNDRDTASEI"/>
</dbReference>
<dbReference type="RefSeq" id="WP_101893431.1">
    <property type="nucleotide sequence ID" value="NZ_CP022684.1"/>
</dbReference>
<protein>
    <submittedName>
        <fullName evidence="7">FAD-dependent oxidoreductase</fullName>
    </submittedName>
</protein>
<dbReference type="InterPro" id="IPR023753">
    <property type="entry name" value="FAD/NAD-binding_dom"/>
</dbReference>
<evidence type="ECO:0000256" key="3">
    <source>
        <dbReference type="ARBA" id="ARBA00022827"/>
    </source>
</evidence>
<proteinExistence type="inferred from homology"/>
<comment type="similarity">
    <text evidence="1">Belongs to the NADH dehydrogenase family.</text>
</comment>
<evidence type="ECO:0000313" key="8">
    <source>
        <dbReference type="Proteomes" id="UP000235116"/>
    </source>
</evidence>
<keyword evidence="3" id="KW-0274">FAD</keyword>
<dbReference type="AlphaFoldDB" id="A0A2K9LKS4"/>
<evidence type="ECO:0000256" key="2">
    <source>
        <dbReference type="ARBA" id="ARBA00022630"/>
    </source>
</evidence>
<evidence type="ECO:0000259" key="6">
    <source>
        <dbReference type="Pfam" id="PF07992"/>
    </source>
</evidence>
<evidence type="ECO:0000256" key="4">
    <source>
        <dbReference type="ARBA" id="ARBA00023002"/>
    </source>
</evidence>
<accession>A0A2K9LKS4</accession>
<dbReference type="SUPFAM" id="SSF51905">
    <property type="entry name" value="FAD/NAD(P)-binding domain"/>
    <property type="match status" value="2"/>
</dbReference>
<dbReference type="InterPro" id="IPR036188">
    <property type="entry name" value="FAD/NAD-bd_sf"/>
</dbReference>
<dbReference type="PRINTS" id="PR00368">
    <property type="entry name" value="FADPNR"/>
</dbReference>
<dbReference type="KEGG" id="kak:Kalk_06580"/>
<dbReference type="GO" id="GO:0008137">
    <property type="term" value="F:NADH dehydrogenase (ubiquinone) activity"/>
    <property type="evidence" value="ECO:0007669"/>
    <property type="project" value="TreeGrafter"/>
</dbReference>
<keyword evidence="5" id="KW-0520">NAD</keyword>
<organism evidence="7 8">
    <name type="scientific">Ketobacter alkanivorans</name>
    <dbReference type="NCBI Taxonomy" id="1917421"/>
    <lineage>
        <taxon>Bacteria</taxon>
        <taxon>Pseudomonadati</taxon>
        <taxon>Pseudomonadota</taxon>
        <taxon>Gammaproteobacteria</taxon>
        <taxon>Pseudomonadales</taxon>
        <taxon>Ketobacteraceae</taxon>
        <taxon>Ketobacter</taxon>
    </lineage>
</organism>
<dbReference type="PANTHER" id="PTHR43706">
    <property type="entry name" value="NADH DEHYDROGENASE"/>
    <property type="match status" value="1"/>
</dbReference>
<name>A0A2K9LKS4_9GAMM</name>
<evidence type="ECO:0000256" key="1">
    <source>
        <dbReference type="ARBA" id="ARBA00005272"/>
    </source>
</evidence>
<feature type="domain" description="FAD/NAD(P)-binding" evidence="6">
    <location>
        <begin position="5"/>
        <end position="337"/>
    </location>
</feature>
<keyword evidence="4" id="KW-0560">Oxidoreductase</keyword>